<dbReference type="PROSITE" id="PS50885">
    <property type="entry name" value="HAMP"/>
    <property type="match status" value="1"/>
</dbReference>
<feature type="domain" description="HAMP" evidence="14">
    <location>
        <begin position="203"/>
        <end position="265"/>
    </location>
</feature>
<comment type="subcellular location">
    <subcellularLocation>
        <location evidence="3">Cell membrane</location>
    </subcellularLocation>
</comment>
<comment type="cofactor">
    <cofactor evidence="2">
        <name>a divalent metal cation</name>
        <dbReference type="ChEBI" id="CHEBI:60240"/>
    </cofactor>
</comment>
<dbReference type="SUPFAM" id="SSF55874">
    <property type="entry name" value="ATPase domain of HSP90 chaperone/DNA topoisomerase II/histidine kinase"/>
    <property type="match status" value="1"/>
</dbReference>
<evidence type="ECO:0000256" key="4">
    <source>
        <dbReference type="ARBA" id="ARBA00012438"/>
    </source>
</evidence>
<dbReference type="InterPro" id="IPR050428">
    <property type="entry name" value="TCS_sensor_his_kinase"/>
</dbReference>
<accession>A0A1C5HC73</accession>
<dbReference type="InterPro" id="IPR003594">
    <property type="entry name" value="HATPase_dom"/>
</dbReference>
<dbReference type="PRINTS" id="PR00344">
    <property type="entry name" value="BCTRLSENSOR"/>
</dbReference>
<dbReference type="SMART" id="SM00387">
    <property type="entry name" value="HATPase_c"/>
    <property type="match status" value="1"/>
</dbReference>
<dbReference type="PROSITE" id="PS50109">
    <property type="entry name" value="HIS_KIN"/>
    <property type="match status" value="1"/>
</dbReference>
<dbReference type="CDD" id="cd00082">
    <property type="entry name" value="HisKA"/>
    <property type="match status" value="1"/>
</dbReference>
<evidence type="ECO:0000313" key="15">
    <source>
        <dbReference type="EMBL" id="SCG43477.1"/>
    </source>
</evidence>
<dbReference type="EC" id="2.7.13.3" evidence="4"/>
<dbReference type="GO" id="GO:0005886">
    <property type="term" value="C:plasma membrane"/>
    <property type="evidence" value="ECO:0007669"/>
    <property type="project" value="UniProtKB-SubCell"/>
</dbReference>
<evidence type="ECO:0000256" key="12">
    <source>
        <dbReference type="SAM" id="MobiDB-lite"/>
    </source>
</evidence>
<dbReference type="STRING" id="745366.GA0070213_102560"/>
<evidence type="ECO:0000313" key="16">
    <source>
        <dbReference type="Proteomes" id="UP000199360"/>
    </source>
</evidence>
<comment type="catalytic activity">
    <reaction evidence="1">
        <text>ATP + protein L-histidine = ADP + protein N-phospho-L-histidine.</text>
        <dbReference type="EC" id="2.7.13.3"/>
    </reaction>
</comment>
<dbReference type="CDD" id="cd06225">
    <property type="entry name" value="HAMP"/>
    <property type="match status" value="1"/>
</dbReference>
<protein>
    <recommendedName>
        <fullName evidence="4">histidine kinase</fullName>
        <ecNumber evidence="4">2.7.13.3</ecNumber>
    </recommendedName>
</protein>
<dbReference type="Pfam" id="PF00512">
    <property type="entry name" value="HisKA"/>
    <property type="match status" value="1"/>
</dbReference>
<dbReference type="Pfam" id="PF02518">
    <property type="entry name" value="HATPase_c"/>
    <property type="match status" value="1"/>
</dbReference>
<dbReference type="InterPro" id="IPR003661">
    <property type="entry name" value="HisK_dim/P_dom"/>
</dbReference>
<dbReference type="GO" id="GO:0000155">
    <property type="term" value="F:phosphorelay sensor kinase activity"/>
    <property type="evidence" value="ECO:0007669"/>
    <property type="project" value="InterPro"/>
</dbReference>
<dbReference type="FunFam" id="3.30.565.10:FF:000006">
    <property type="entry name" value="Sensor histidine kinase WalK"/>
    <property type="match status" value="1"/>
</dbReference>
<evidence type="ECO:0000256" key="10">
    <source>
        <dbReference type="ARBA" id="ARBA00023012"/>
    </source>
</evidence>
<keyword evidence="10" id="KW-0902">Two-component regulatory system</keyword>
<evidence type="ECO:0000259" key="13">
    <source>
        <dbReference type="PROSITE" id="PS50109"/>
    </source>
</evidence>
<dbReference type="OrthoDB" id="5242752at2"/>
<evidence type="ECO:0000256" key="7">
    <source>
        <dbReference type="ARBA" id="ARBA00022692"/>
    </source>
</evidence>
<dbReference type="InterPro" id="IPR003660">
    <property type="entry name" value="HAMP_dom"/>
</dbReference>
<dbReference type="InterPro" id="IPR004358">
    <property type="entry name" value="Sig_transdc_His_kin-like_C"/>
</dbReference>
<evidence type="ECO:0000256" key="9">
    <source>
        <dbReference type="ARBA" id="ARBA00022989"/>
    </source>
</evidence>
<keyword evidence="16" id="KW-1185">Reference proteome</keyword>
<name>A0A1C5HC73_9ACTN</name>
<dbReference type="FunFam" id="1.10.287.130:FF:000001">
    <property type="entry name" value="Two-component sensor histidine kinase"/>
    <property type="match status" value="1"/>
</dbReference>
<evidence type="ECO:0000256" key="6">
    <source>
        <dbReference type="ARBA" id="ARBA00022679"/>
    </source>
</evidence>
<dbReference type="GO" id="GO:0005509">
    <property type="term" value="F:calcium ion binding"/>
    <property type="evidence" value="ECO:0007669"/>
    <property type="project" value="UniProtKB-ARBA"/>
</dbReference>
<sequence>MSSSPPRDAGGRLTRRLAGWSLRRRLVLSVVALLALVSVGVGGLTTIALRHFLITRIDEQLTGGESRRHVRQPSPFELPESRPDSFRPGFPPGYPAESVAARVVDGKVDLAFRQTAAQPATVPVDEVAALARLRPGDGPRTVGLDGRGGYRAVARQMPDGDILVFAIPLAEVDETVMWMVVAQAGVIGAGLVVAGGLGALIVRGTLRPLNRVAATAARVTELPLDRGEVALSVRVPAADTDPRTEVGQVGGALNRMLGHVAAALAARQASETRVRQFVADASHELRTPLAAIRGYAEVARRGRQEVPPDVAHALRRVESESTRMTSLVDDLLLLARLDSGRPLTAEPVDLTAMAVNAVSDAHVAGPEHRWQLDLPDEPLSVTGDPHRLHQVLANLLANARVHTPPGTTVTTRLAVVADGVELRVTDDGTGVPAELQPEVFERFARGDSSRSRAHGSTGLGLAIVAAVVEAHHGRVEVASRPGRTAFTVWLPGSTAEA</sequence>
<dbReference type="CDD" id="cd00075">
    <property type="entry name" value="HATPase"/>
    <property type="match status" value="1"/>
</dbReference>
<proteinExistence type="predicted"/>
<evidence type="ECO:0000256" key="11">
    <source>
        <dbReference type="ARBA" id="ARBA00023136"/>
    </source>
</evidence>
<dbReference type="Pfam" id="PF00672">
    <property type="entry name" value="HAMP"/>
    <property type="match status" value="1"/>
</dbReference>
<feature type="domain" description="Histidine kinase" evidence="13">
    <location>
        <begin position="280"/>
        <end position="494"/>
    </location>
</feature>
<evidence type="ECO:0000259" key="14">
    <source>
        <dbReference type="PROSITE" id="PS50885"/>
    </source>
</evidence>
<dbReference type="Gene3D" id="3.30.565.10">
    <property type="entry name" value="Histidine kinase-like ATPase, C-terminal domain"/>
    <property type="match status" value="1"/>
</dbReference>
<dbReference type="Gene3D" id="1.10.287.130">
    <property type="match status" value="1"/>
</dbReference>
<dbReference type="Proteomes" id="UP000199360">
    <property type="component" value="Unassembled WGS sequence"/>
</dbReference>
<organism evidence="15 16">
    <name type="scientific">Micromonospora humi</name>
    <dbReference type="NCBI Taxonomy" id="745366"/>
    <lineage>
        <taxon>Bacteria</taxon>
        <taxon>Bacillati</taxon>
        <taxon>Actinomycetota</taxon>
        <taxon>Actinomycetes</taxon>
        <taxon>Micromonosporales</taxon>
        <taxon>Micromonosporaceae</taxon>
        <taxon>Micromonospora</taxon>
    </lineage>
</organism>
<keyword evidence="8 15" id="KW-0418">Kinase</keyword>
<keyword evidence="5" id="KW-0597">Phosphoprotein</keyword>
<gene>
    <name evidence="15" type="ORF">GA0070213_102560</name>
</gene>
<evidence type="ECO:0000256" key="8">
    <source>
        <dbReference type="ARBA" id="ARBA00022777"/>
    </source>
</evidence>
<keyword evidence="7" id="KW-0812">Transmembrane</keyword>
<dbReference type="EMBL" id="FMDM01000002">
    <property type="protein sequence ID" value="SCG43477.1"/>
    <property type="molecule type" value="Genomic_DNA"/>
</dbReference>
<dbReference type="InterPro" id="IPR036890">
    <property type="entry name" value="HATPase_C_sf"/>
</dbReference>
<dbReference type="SUPFAM" id="SSF47384">
    <property type="entry name" value="Homodimeric domain of signal transducing histidine kinase"/>
    <property type="match status" value="1"/>
</dbReference>
<dbReference type="SMART" id="SM00388">
    <property type="entry name" value="HisKA"/>
    <property type="match status" value="1"/>
</dbReference>
<evidence type="ECO:0000256" key="1">
    <source>
        <dbReference type="ARBA" id="ARBA00000085"/>
    </source>
</evidence>
<keyword evidence="9" id="KW-1133">Transmembrane helix</keyword>
<dbReference type="RefSeq" id="WP_091058414.1">
    <property type="nucleotide sequence ID" value="NZ_FMDM01000002.1"/>
</dbReference>
<dbReference type="Gene3D" id="6.10.340.10">
    <property type="match status" value="1"/>
</dbReference>
<dbReference type="InterPro" id="IPR036097">
    <property type="entry name" value="HisK_dim/P_sf"/>
</dbReference>
<feature type="region of interest" description="Disordered" evidence="12">
    <location>
        <begin position="63"/>
        <end position="85"/>
    </location>
</feature>
<dbReference type="AlphaFoldDB" id="A0A1C5HC73"/>
<evidence type="ECO:0000256" key="2">
    <source>
        <dbReference type="ARBA" id="ARBA00001968"/>
    </source>
</evidence>
<dbReference type="SMART" id="SM00304">
    <property type="entry name" value="HAMP"/>
    <property type="match status" value="1"/>
</dbReference>
<reference evidence="16" key="1">
    <citation type="submission" date="2016-06" db="EMBL/GenBank/DDBJ databases">
        <authorList>
            <person name="Varghese N."/>
            <person name="Submissions Spin"/>
        </authorList>
    </citation>
    <scope>NUCLEOTIDE SEQUENCE [LARGE SCALE GENOMIC DNA]</scope>
    <source>
        <strain evidence="16">DSM 45647</strain>
    </source>
</reference>
<evidence type="ECO:0000256" key="3">
    <source>
        <dbReference type="ARBA" id="ARBA00004236"/>
    </source>
</evidence>
<keyword evidence="11" id="KW-0472">Membrane</keyword>
<keyword evidence="6" id="KW-0808">Transferase</keyword>
<dbReference type="PANTHER" id="PTHR45436:SF5">
    <property type="entry name" value="SENSOR HISTIDINE KINASE TRCS"/>
    <property type="match status" value="1"/>
</dbReference>
<evidence type="ECO:0000256" key="5">
    <source>
        <dbReference type="ARBA" id="ARBA00022553"/>
    </source>
</evidence>
<dbReference type="InterPro" id="IPR005467">
    <property type="entry name" value="His_kinase_dom"/>
</dbReference>
<dbReference type="PANTHER" id="PTHR45436">
    <property type="entry name" value="SENSOR HISTIDINE KINASE YKOH"/>
    <property type="match status" value="1"/>
</dbReference>